<dbReference type="CDD" id="cd08471">
    <property type="entry name" value="PBP2_CrgA_like_2"/>
    <property type="match status" value="1"/>
</dbReference>
<sequence length="302" mass="32606">MDRWQAMRIFVRTADCGSFTGAARQLGMSPPAVTRAVAALEEAIGTRLLTRTTRSVRLTEPGQRYLEDCRRILSDIEEAEAAAAGSYATPSGTLTVTASVQFGRIYVLPVMTEYMSRHSGVTLRALFVDRVINMLEEGADVGIRIGHLPDSGLIAARVGSVRRVVCAAPDYLARNGTPASPRDLRDHVVIGSAGLEQSSEWRFGPDRKMAVSVRPRLVCNTIDAALAAAISGHGIARLLSYQVAPALAEGRLAIVLEEHEEQPVPIHVVHSGGGRPSAKVRTFTELAIQRLRGNRLLQPSVP</sequence>
<dbReference type="Gene3D" id="3.40.190.290">
    <property type="match status" value="1"/>
</dbReference>
<comment type="similarity">
    <text evidence="1">Belongs to the LysR transcriptional regulatory family.</text>
</comment>
<dbReference type="RefSeq" id="WP_257718232.1">
    <property type="nucleotide sequence ID" value="NZ_JANJOU010000022.1"/>
</dbReference>
<dbReference type="SUPFAM" id="SSF46785">
    <property type="entry name" value="Winged helix' DNA-binding domain"/>
    <property type="match status" value="1"/>
</dbReference>
<evidence type="ECO:0000256" key="4">
    <source>
        <dbReference type="ARBA" id="ARBA00023163"/>
    </source>
</evidence>
<keyword evidence="2" id="KW-0805">Transcription regulation</keyword>
<dbReference type="SUPFAM" id="SSF53850">
    <property type="entry name" value="Periplasmic binding protein-like II"/>
    <property type="match status" value="1"/>
</dbReference>
<evidence type="ECO:0000313" key="7">
    <source>
        <dbReference type="Proteomes" id="UP001524642"/>
    </source>
</evidence>
<accession>A0ABT1X8Z6</accession>
<dbReference type="InterPro" id="IPR036388">
    <property type="entry name" value="WH-like_DNA-bd_sf"/>
</dbReference>
<gene>
    <name evidence="6" type="ORF">NRP21_21215</name>
</gene>
<dbReference type="InterPro" id="IPR058163">
    <property type="entry name" value="LysR-type_TF_proteobact-type"/>
</dbReference>
<keyword evidence="7" id="KW-1185">Reference proteome</keyword>
<dbReference type="PANTHER" id="PTHR30537">
    <property type="entry name" value="HTH-TYPE TRANSCRIPTIONAL REGULATOR"/>
    <property type="match status" value="1"/>
</dbReference>
<dbReference type="InterPro" id="IPR005119">
    <property type="entry name" value="LysR_subst-bd"/>
</dbReference>
<dbReference type="Proteomes" id="UP001524642">
    <property type="component" value="Unassembled WGS sequence"/>
</dbReference>
<dbReference type="EMBL" id="JANJOU010000022">
    <property type="protein sequence ID" value="MCR0984581.1"/>
    <property type="molecule type" value="Genomic_DNA"/>
</dbReference>
<dbReference type="Gene3D" id="1.10.10.10">
    <property type="entry name" value="Winged helix-like DNA-binding domain superfamily/Winged helix DNA-binding domain"/>
    <property type="match status" value="1"/>
</dbReference>
<evidence type="ECO:0000256" key="1">
    <source>
        <dbReference type="ARBA" id="ARBA00009437"/>
    </source>
</evidence>
<name>A0ABT1X8Z6_9PROT</name>
<dbReference type="PROSITE" id="PS50931">
    <property type="entry name" value="HTH_LYSR"/>
    <property type="match status" value="1"/>
</dbReference>
<comment type="caution">
    <text evidence="6">The sequence shown here is derived from an EMBL/GenBank/DDBJ whole genome shotgun (WGS) entry which is preliminary data.</text>
</comment>
<evidence type="ECO:0000256" key="2">
    <source>
        <dbReference type="ARBA" id="ARBA00023015"/>
    </source>
</evidence>
<evidence type="ECO:0000259" key="5">
    <source>
        <dbReference type="PROSITE" id="PS50931"/>
    </source>
</evidence>
<keyword evidence="4" id="KW-0804">Transcription</keyword>
<dbReference type="InterPro" id="IPR000847">
    <property type="entry name" value="LysR_HTH_N"/>
</dbReference>
<keyword evidence="3" id="KW-0238">DNA-binding</keyword>
<feature type="domain" description="HTH lysR-type" evidence="5">
    <location>
        <begin position="1"/>
        <end position="59"/>
    </location>
</feature>
<dbReference type="PRINTS" id="PR00039">
    <property type="entry name" value="HTHLYSR"/>
</dbReference>
<proteinExistence type="inferred from homology"/>
<dbReference type="Pfam" id="PF00126">
    <property type="entry name" value="HTH_1"/>
    <property type="match status" value="1"/>
</dbReference>
<dbReference type="Pfam" id="PF03466">
    <property type="entry name" value="LysR_substrate"/>
    <property type="match status" value="1"/>
</dbReference>
<dbReference type="PANTHER" id="PTHR30537:SF5">
    <property type="entry name" value="HTH-TYPE TRANSCRIPTIONAL ACTIVATOR TTDR-RELATED"/>
    <property type="match status" value="1"/>
</dbReference>
<organism evidence="6 7">
    <name type="scientific">Roseomonas populi</name>
    <dbReference type="NCBI Taxonomy" id="3121582"/>
    <lineage>
        <taxon>Bacteria</taxon>
        <taxon>Pseudomonadati</taxon>
        <taxon>Pseudomonadota</taxon>
        <taxon>Alphaproteobacteria</taxon>
        <taxon>Acetobacterales</taxon>
        <taxon>Roseomonadaceae</taxon>
        <taxon>Roseomonas</taxon>
    </lineage>
</organism>
<dbReference type="InterPro" id="IPR036390">
    <property type="entry name" value="WH_DNA-bd_sf"/>
</dbReference>
<evidence type="ECO:0000256" key="3">
    <source>
        <dbReference type="ARBA" id="ARBA00023125"/>
    </source>
</evidence>
<reference evidence="6 7" key="1">
    <citation type="submission" date="2022-06" db="EMBL/GenBank/DDBJ databases">
        <title>Roseomonas CN29.</title>
        <authorList>
            <person name="Cheng Y."/>
            <person name="He X."/>
        </authorList>
    </citation>
    <scope>NUCLEOTIDE SEQUENCE [LARGE SCALE GENOMIC DNA]</scope>
    <source>
        <strain evidence="6 7">CN29</strain>
    </source>
</reference>
<protein>
    <submittedName>
        <fullName evidence="6">LysR family transcriptional regulator</fullName>
    </submittedName>
</protein>
<evidence type="ECO:0000313" key="6">
    <source>
        <dbReference type="EMBL" id="MCR0984581.1"/>
    </source>
</evidence>